<dbReference type="InterPro" id="IPR000182">
    <property type="entry name" value="GNAT_dom"/>
</dbReference>
<dbReference type="Proteomes" id="UP001154252">
    <property type="component" value="Unassembled WGS sequence"/>
</dbReference>
<reference evidence="3" key="1">
    <citation type="submission" date="2021-07" db="EMBL/GenBank/DDBJ databases">
        <authorList>
            <person name="Branca A.L. A."/>
        </authorList>
    </citation>
    <scope>NUCLEOTIDE SEQUENCE</scope>
</reference>
<comment type="caution">
    <text evidence="3">The sequence shown here is derived from an EMBL/GenBank/DDBJ whole genome shotgun (WGS) entry which is preliminary data.</text>
</comment>
<dbReference type="OrthoDB" id="512662at2759"/>
<dbReference type="InterPro" id="IPR016181">
    <property type="entry name" value="Acyl_CoA_acyltransferase"/>
</dbReference>
<dbReference type="SUPFAM" id="SSF55729">
    <property type="entry name" value="Acyl-CoA N-acyltransferases (Nat)"/>
    <property type="match status" value="1"/>
</dbReference>
<dbReference type="CDD" id="cd04301">
    <property type="entry name" value="NAT_SF"/>
    <property type="match status" value="1"/>
</dbReference>
<feature type="region of interest" description="Disordered" evidence="1">
    <location>
        <begin position="43"/>
        <end position="64"/>
    </location>
</feature>
<dbReference type="PANTHER" id="PTHR42791">
    <property type="entry name" value="GNAT FAMILY ACETYLTRANSFERASE"/>
    <property type="match status" value="1"/>
</dbReference>
<name>A0A9W4KJ31_9EURO</name>
<evidence type="ECO:0000256" key="1">
    <source>
        <dbReference type="SAM" id="MobiDB-lite"/>
    </source>
</evidence>
<evidence type="ECO:0000259" key="2">
    <source>
        <dbReference type="PROSITE" id="PS51186"/>
    </source>
</evidence>
<dbReference type="AlphaFoldDB" id="A0A9W4KJ31"/>
<sequence>MAVEVVPLTEADIPGAIEVIQRAFADDPYFKWVFDSSKVRSMSRNNYQEKEKKKRGAPSTPNHQANIHISRDAVNLTDTRCDWGIKNALFHVAKETREPDSKSHSTSLTPTPILGVSCWLPPHPSTQSESWYSWFQSWTLSFRQMLNNIRYFGRGGLRTNRYWIWKQRQAEAQAAIWDDPRGYYFCNIVAVSPEAQGMGVGRLLFEAVTKRADDEGVKCYLESSKSVPNVAIYERMGFHMSKEMECRDGVDACMVCTLYLFCCVWSWGWDSFGLLLTLIVGSCTAWSGIRGRSDSTFLFLFLLLLL</sequence>
<dbReference type="Pfam" id="PF13673">
    <property type="entry name" value="Acetyltransf_10"/>
    <property type="match status" value="1"/>
</dbReference>
<dbReference type="EMBL" id="CAJVRC010000891">
    <property type="protein sequence ID" value="CAG8907465.1"/>
    <property type="molecule type" value="Genomic_DNA"/>
</dbReference>
<accession>A0A9W4KJ31</accession>
<keyword evidence="4" id="KW-1185">Reference proteome</keyword>
<gene>
    <name evidence="3" type="ORF">PEGY_LOCUS8837</name>
</gene>
<dbReference type="PANTHER" id="PTHR42791:SF4">
    <property type="entry name" value="ACETYLTRANSFERASE, GNAT FAMILY FAMILY (AFU_ORTHOLOGUE AFUA_4G09540)-RELATED"/>
    <property type="match status" value="1"/>
</dbReference>
<evidence type="ECO:0000313" key="4">
    <source>
        <dbReference type="Proteomes" id="UP001154252"/>
    </source>
</evidence>
<organism evidence="3 4">
    <name type="scientific">Penicillium egyptiacum</name>
    <dbReference type="NCBI Taxonomy" id="1303716"/>
    <lineage>
        <taxon>Eukaryota</taxon>
        <taxon>Fungi</taxon>
        <taxon>Dikarya</taxon>
        <taxon>Ascomycota</taxon>
        <taxon>Pezizomycotina</taxon>
        <taxon>Eurotiomycetes</taxon>
        <taxon>Eurotiomycetidae</taxon>
        <taxon>Eurotiales</taxon>
        <taxon>Aspergillaceae</taxon>
        <taxon>Penicillium</taxon>
    </lineage>
</organism>
<dbReference type="GO" id="GO:0016747">
    <property type="term" value="F:acyltransferase activity, transferring groups other than amino-acyl groups"/>
    <property type="evidence" value="ECO:0007669"/>
    <property type="project" value="InterPro"/>
</dbReference>
<proteinExistence type="predicted"/>
<feature type="domain" description="N-acetyltransferase" evidence="2">
    <location>
        <begin position="121"/>
        <end position="259"/>
    </location>
</feature>
<dbReference type="InterPro" id="IPR052523">
    <property type="entry name" value="Trichothecene_AcTrans"/>
</dbReference>
<protein>
    <recommendedName>
        <fullName evidence="2">N-acetyltransferase domain-containing protein</fullName>
    </recommendedName>
</protein>
<dbReference type="Gene3D" id="3.40.630.30">
    <property type="match status" value="1"/>
</dbReference>
<dbReference type="PROSITE" id="PS51186">
    <property type="entry name" value="GNAT"/>
    <property type="match status" value="1"/>
</dbReference>
<evidence type="ECO:0000313" key="3">
    <source>
        <dbReference type="EMBL" id="CAG8907465.1"/>
    </source>
</evidence>